<evidence type="ECO:0000256" key="3">
    <source>
        <dbReference type="ARBA" id="ARBA00006576"/>
    </source>
</evidence>
<comment type="function">
    <text evidence="2 15">This enzyme scavenges exogenous and endogenous cytidine and 2'-deoxycytidine for UMP synthesis.</text>
</comment>
<dbReference type="FunFam" id="3.40.140.10:FF:000008">
    <property type="entry name" value="Cytidine deaminase"/>
    <property type="match status" value="1"/>
</dbReference>
<evidence type="ECO:0000256" key="12">
    <source>
        <dbReference type="PIRSR" id="PIRSR606262-1"/>
    </source>
</evidence>
<dbReference type="RefSeq" id="WP_197529022.1">
    <property type="nucleotide sequence ID" value="NZ_CP036278.1"/>
</dbReference>
<evidence type="ECO:0000256" key="2">
    <source>
        <dbReference type="ARBA" id="ARBA00003949"/>
    </source>
</evidence>
<dbReference type="PROSITE" id="PS51747">
    <property type="entry name" value="CYT_DCMP_DEAMINASES_2"/>
    <property type="match status" value="1"/>
</dbReference>
<evidence type="ECO:0000256" key="5">
    <source>
        <dbReference type="ARBA" id="ARBA00018266"/>
    </source>
</evidence>
<dbReference type="GO" id="GO:0042802">
    <property type="term" value="F:identical protein binding"/>
    <property type="evidence" value="ECO:0007669"/>
    <property type="project" value="UniProtKB-ARBA"/>
</dbReference>
<dbReference type="CDD" id="cd01283">
    <property type="entry name" value="cytidine_deaminase"/>
    <property type="match status" value="1"/>
</dbReference>
<evidence type="ECO:0000259" key="16">
    <source>
        <dbReference type="PROSITE" id="PS51747"/>
    </source>
</evidence>
<dbReference type="Proteomes" id="UP000315750">
    <property type="component" value="Chromosome"/>
</dbReference>
<evidence type="ECO:0000256" key="10">
    <source>
        <dbReference type="ARBA" id="ARBA00049252"/>
    </source>
</evidence>
<dbReference type="PANTHER" id="PTHR11644:SF2">
    <property type="entry name" value="CYTIDINE DEAMINASE"/>
    <property type="match status" value="1"/>
</dbReference>
<comment type="catalytic activity">
    <reaction evidence="10 15">
        <text>2'-deoxycytidine + H2O + H(+) = 2'-deoxyuridine + NH4(+)</text>
        <dbReference type="Rhea" id="RHEA:13433"/>
        <dbReference type="ChEBI" id="CHEBI:15377"/>
        <dbReference type="ChEBI" id="CHEBI:15378"/>
        <dbReference type="ChEBI" id="CHEBI:15698"/>
        <dbReference type="ChEBI" id="CHEBI:16450"/>
        <dbReference type="ChEBI" id="CHEBI:28938"/>
        <dbReference type="EC" id="3.5.4.5"/>
    </reaction>
</comment>
<feature type="domain" description="CMP/dCMP-type deaminase" evidence="16">
    <location>
        <begin position="3"/>
        <end position="128"/>
    </location>
</feature>
<evidence type="ECO:0000256" key="9">
    <source>
        <dbReference type="ARBA" id="ARBA00032005"/>
    </source>
</evidence>
<feature type="binding site" evidence="13">
    <location>
        <begin position="44"/>
        <end position="50"/>
    </location>
    <ligand>
        <name>substrate</name>
    </ligand>
</feature>
<organism evidence="17 18">
    <name type="scientific">Aeoliella mucimassa</name>
    <dbReference type="NCBI Taxonomy" id="2527972"/>
    <lineage>
        <taxon>Bacteria</taxon>
        <taxon>Pseudomonadati</taxon>
        <taxon>Planctomycetota</taxon>
        <taxon>Planctomycetia</taxon>
        <taxon>Pirellulales</taxon>
        <taxon>Lacipirellulaceae</taxon>
        <taxon>Aeoliella</taxon>
    </lineage>
</organism>
<keyword evidence="7 15" id="KW-0378">Hydrolase</keyword>
<dbReference type="PANTHER" id="PTHR11644">
    <property type="entry name" value="CYTIDINE DEAMINASE"/>
    <property type="match status" value="1"/>
</dbReference>
<evidence type="ECO:0000313" key="18">
    <source>
        <dbReference type="Proteomes" id="UP000315750"/>
    </source>
</evidence>
<dbReference type="GO" id="GO:0008270">
    <property type="term" value="F:zinc ion binding"/>
    <property type="evidence" value="ECO:0007669"/>
    <property type="project" value="UniProtKB-UniRule"/>
</dbReference>
<name>A0A518AL27_9BACT</name>
<evidence type="ECO:0000256" key="4">
    <source>
        <dbReference type="ARBA" id="ARBA00012783"/>
    </source>
</evidence>
<keyword evidence="6 14" id="KW-0479">Metal-binding</keyword>
<evidence type="ECO:0000313" key="17">
    <source>
        <dbReference type="EMBL" id="QDU55430.1"/>
    </source>
</evidence>
<evidence type="ECO:0000256" key="11">
    <source>
        <dbReference type="ARBA" id="ARBA00049558"/>
    </source>
</evidence>
<dbReference type="Gene3D" id="3.40.140.10">
    <property type="entry name" value="Cytidine Deaminase, domain 2"/>
    <property type="match status" value="1"/>
</dbReference>
<evidence type="ECO:0000256" key="6">
    <source>
        <dbReference type="ARBA" id="ARBA00022723"/>
    </source>
</evidence>
<dbReference type="GO" id="GO:0055086">
    <property type="term" value="P:nucleobase-containing small molecule metabolic process"/>
    <property type="evidence" value="ECO:0007669"/>
    <property type="project" value="UniProtKB-ARBA"/>
</dbReference>
<keyword evidence="8 14" id="KW-0862">Zinc</keyword>
<dbReference type="GO" id="GO:0005829">
    <property type="term" value="C:cytosol"/>
    <property type="evidence" value="ECO:0007669"/>
    <property type="project" value="TreeGrafter"/>
</dbReference>
<dbReference type="InterPro" id="IPR050202">
    <property type="entry name" value="Cyt/Deoxycyt_deaminase"/>
</dbReference>
<evidence type="ECO:0000256" key="1">
    <source>
        <dbReference type="ARBA" id="ARBA00001947"/>
    </source>
</evidence>
<dbReference type="EC" id="3.5.4.5" evidence="4 15"/>
<dbReference type="InterPro" id="IPR016192">
    <property type="entry name" value="APOBEC/CMP_deaminase_Zn-bd"/>
</dbReference>
<dbReference type="InterPro" id="IPR002125">
    <property type="entry name" value="CMP_dCMP_dom"/>
</dbReference>
<dbReference type="AlphaFoldDB" id="A0A518AL27"/>
<dbReference type="InterPro" id="IPR016193">
    <property type="entry name" value="Cytidine_deaminase-like"/>
</dbReference>
<dbReference type="KEGG" id="amuc:Pan181_16190"/>
<evidence type="ECO:0000256" key="14">
    <source>
        <dbReference type="PIRSR" id="PIRSR606262-3"/>
    </source>
</evidence>
<proteinExistence type="inferred from homology"/>
<dbReference type="SUPFAM" id="SSF53927">
    <property type="entry name" value="Cytidine deaminase-like"/>
    <property type="match status" value="1"/>
</dbReference>
<dbReference type="PROSITE" id="PS00903">
    <property type="entry name" value="CYT_DCMP_DEAMINASES_1"/>
    <property type="match status" value="1"/>
</dbReference>
<dbReference type="NCBIfam" id="TIGR01354">
    <property type="entry name" value="cyt_deam_tetra"/>
    <property type="match status" value="1"/>
</dbReference>
<evidence type="ECO:0000256" key="8">
    <source>
        <dbReference type="ARBA" id="ARBA00022833"/>
    </source>
</evidence>
<dbReference type="GO" id="GO:0004126">
    <property type="term" value="F:cytidine deaminase activity"/>
    <property type="evidence" value="ECO:0007669"/>
    <property type="project" value="UniProtKB-UniRule"/>
</dbReference>
<protein>
    <recommendedName>
        <fullName evidence="5 15">Cytidine deaminase</fullName>
        <ecNumber evidence="4 15">3.5.4.5</ecNumber>
    </recommendedName>
    <alternativeName>
        <fullName evidence="9 15">Cytidine aminohydrolase</fullName>
    </alternativeName>
</protein>
<feature type="active site" description="Proton donor" evidence="12">
    <location>
        <position position="57"/>
    </location>
</feature>
<dbReference type="Pfam" id="PF00383">
    <property type="entry name" value="dCMP_cyt_deam_1"/>
    <property type="match status" value="1"/>
</dbReference>
<dbReference type="NCBIfam" id="NF004064">
    <property type="entry name" value="PRK05578.1"/>
    <property type="match status" value="1"/>
</dbReference>
<evidence type="ECO:0000256" key="15">
    <source>
        <dbReference type="RuleBase" id="RU364006"/>
    </source>
</evidence>
<reference evidence="17 18" key="1">
    <citation type="submission" date="2019-02" db="EMBL/GenBank/DDBJ databases">
        <title>Deep-cultivation of Planctomycetes and their phenomic and genomic characterization uncovers novel biology.</title>
        <authorList>
            <person name="Wiegand S."/>
            <person name="Jogler M."/>
            <person name="Boedeker C."/>
            <person name="Pinto D."/>
            <person name="Vollmers J."/>
            <person name="Rivas-Marin E."/>
            <person name="Kohn T."/>
            <person name="Peeters S.H."/>
            <person name="Heuer A."/>
            <person name="Rast P."/>
            <person name="Oberbeckmann S."/>
            <person name="Bunk B."/>
            <person name="Jeske O."/>
            <person name="Meyerdierks A."/>
            <person name="Storesund J.E."/>
            <person name="Kallscheuer N."/>
            <person name="Luecker S."/>
            <person name="Lage O.M."/>
            <person name="Pohl T."/>
            <person name="Merkel B.J."/>
            <person name="Hornburger P."/>
            <person name="Mueller R.-W."/>
            <person name="Bruemmer F."/>
            <person name="Labrenz M."/>
            <person name="Spormann A.M."/>
            <person name="Op den Camp H."/>
            <person name="Overmann J."/>
            <person name="Amann R."/>
            <person name="Jetten M.S.M."/>
            <person name="Mascher T."/>
            <person name="Medema M.H."/>
            <person name="Devos D.P."/>
            <person name="Kaster A.-K."/>
            <person name="Ovreas L."/>
            <person name="Rohde M."/>
            <person name="Galperin M.Y."/>
            <person name="Jogler C."/>
        </authorList>
    </citation>
    <scope>NUCLEOTIDE SEQUENCE [LARGE SCALE GENOMIC DNA]</scope>
    <source>
        <strain evidence="17 18">Pan181</strain>
    </source>
</reference>
<feature type="binding site" evidence="14">
    <location>
        <position position="91"/>
    </location>
    <ligand>
        <name>Zn(2+)</name>
        <dbReference type="ChEBI" id="CHEBI:29105"/>
        <note>catalytic</note>
    </ligand>
</feature>
<keyword evidence="18" id="KW-1185">Reference proteome</keyword>
<gene>
    <name evidence="17" type="primary">cdd</name>
    <name evidence="17" type="ORF">Pan181_16190</name>
</gene>
<dbReference type="GO" id="GO:0072527">
    <property type="term" value="P:pyrimidine-containing compound metabolic process"/>
    <property type="evidence" value="ECO:0007669"/>
    <property type="project" value="UniProtKB-ARBA"/>
</dbReference>
<evidence type="ECO:0000256" key="13">
    <source>
        <dbReference type="PIRSR" id="PIRSR606262-2"/>
    </source>
</evidence>
<accession>A0A518AL27</accession>
<feature type="binding site" evidence="14">
    <location>
        <position position="55"/>
    </location>
    <ligand>
        <name>Zn(2+)</name>
        <dbReference type="ChEBI" id="CHEBI:29105"/>
        <note>catalytic</note>
    </ligand>
</feature>
<comment type="catalytic activity">
    <reaction evidence="11 15">
        <text>cytidine + H2O + H(+) = uridine + NH4(+)</text>
        <dbReference type="Rhea" id="RHEA:16069"/>
        <dbReference type="ChEBI" id="CHEBI:15377"/>
        <dbReference type="ChEBI" id="CHEBI:15378"/>
        <dbReference type="ChEBI" id="CHEBI:16704"/>
        <dbReference type="ChEBI" id="CHEBI:17562"/>
        <dbReference type="ChEBI" id="CHEBI:28938"/>
        <dbReference type="EC" id="3.5.4.5"/>
    </reaction>
</comment>
<feature type="binding site" evidence="14">
    <location>
        <position position="88"/>
    </location>
    <ligand>
        <name>Zn(2+)</name>
        <dbReference type="ChEBI" id="CHEBI:29105"/>
        <note>catalytic</note>
    </ligand>
</feature>
<sequence length="128" mass="14026">MEIDRELLIEQAKQASRQAYARFSHFSVGAAVLGNDGNVYVGCNVENSSYGLTMCAERSAVFAAVVGGATKIVAVAVFTPTERLVSPCGACRQVLYEFADDMQVFIANNTEHVQEFRLEELLPEGFRL</sequence>
<comment type="cofactor">
    <cofactor evidence="1 14 15">
        <name>Zn(2+)</name>
        <dbReference type="ChEBI" id="CHEBI:29105"/>
    </cofactor>
</comment>
<dbReference type="EMBL" id="CP036278">
    <property type="protein sequence ID" value="QDU55430.1"/>
    <property type="molecule type" value="Genomic_DNA"/>
</dbReference>
<dbReference type="InterPro" id="IPR006262">
    <property type="entry name" value="Cyt_deam_tetra"/>
</dbReference>
<comment type="similarity">
    <text evidence="3 15">Belongs to the cytidine and deoxycytidylate deaminase family.</text>
</comment>
<evidence type="ECO:0000256" key="7">
    <source>
        <dbReference type="ARBA" id="ARBA00022801"/>
    </source>
</evidence>